<dbReference type="AlphaFoldDB" id="A0A2T5G0W5"/>
<feature type="compositionally biased region" description="Basic and acidic residues" evidence="1">
    <location>
        <begin position="8"/>
        <end position="18"/>
    </location>
</feature>
<organism evidence="3 4">
    <name type="scientific">Sphingomonas oleivorans</name>
    <dbReference type="NCBI Taxonomy" id="1735121"/>
    <lineage>
        <taxon>Bacteria</taxon>
        <taxon>Pseudomonadati</taxon>
        <taxon>Pseudomonadota</taxon>
        <taxon>Alphaproteobacteria</taxon>
        <taxon>Sphingomonadales</taxon>
        <taxon>Sphingomonadaceae</taxon>
        <taxon>Sphingomonas</taxon>
    </lineage>
</organism>
<evidence type="ECO:0000256" key="1">
    <source>
        <dbReference type="SAM" id="MobiDB-lite"/>
    </source>
</evidence>
<feature type="domain" description="Phasin" evidence="2">
    <location>
        <begin position="137"/>
        <end position="235"/>
    </location>
</feature>
<comment type="caution">
    <text evidence="3">The sequence shown here is derived from an EMBL/GenBank/DDBJ whole genome shotgun (WGS) entry which is preliminary data.</text>
</comment>
<accession>A0A2T5G0W5</accession>
<reference evidence="3 4" key="1">
    <citation type="submission" date="2017-09" db="EMBL/GenBank/DDBJ databases">
        <title>Sphingomonas panjinensis sp.nov., isolated from oil-contaminated soil.</title>
        <authorList>
            <person name="Wang L."/>
            <person name="Chen L."/>
        </authorList>
    </citation>
    <scope>NUCLEOTIDE SEQUENCE [LARGE SCALE GENOMIC DNA]</scope>
    <source>
        <strain evidence="3 4">FW-11</strain>
    </source>
</reference>
<dbReference type="OrthoDB" id="8479795at2"/>
<protein>
    <submittedName>
        <fullName evidence="3">Phasin family protein</fullName>
    </submittedName>
</protein>
<dbReference type="InterPro" id="IPR010127">
    <property type="entry name" value="Phasin_subfam-1"/>
</dbReference>
<keyword evidence="4" id="KW-1185">Reference proteome</keyword>
<evidence type="ECO:0000259" key="2">
    <source>
        <dbReference type="Pfam" id="PF09361"/>
    </source>
</evidence>
<dbReference type="Pfam" id="PF09361">
    <property type="entry name" value="Phasin_2"/>
    <property type="match status" value="1"/>
</dbReference>
<evidence type="ECO:0000313" key="3">
    <source>
        <dbReference type="EMBL" id="PTQ12784.1"/>
    </source>
</evidence>
<proteinExistence type="predicted"/>
<dbReference type="NCBIfam" id="TIGR01841">
    <property type="entry name" value="phasin"/>
    <property type="match status" value="1"/>
</dbReference>
<dbReference type="EMBL" id="NWBU01000004">
    <property type="protein sequence ID" value="PTQ12784.1"/>
    <property type="molecule type" value="Genomic_DNA"/>
</dbReference>
<dbReference type="InterPro" id="IPR018968">
    <property type="entry name" value="Phasin"/>
</dbReference>
<dbReference type="Proteomes" id="UP000244162">
    <property type="component" value="Unassembled WGS sequence"/>
</dbReference>
<name>A0A2T5G0W5_9SPHN</name>
<gene>
    <name evidence="3" type="ORF">CLG96_01145</name>
</gene>
<sequence>MAVHRYKERSLTDTRPEKLPGVSSVKPRTAKPAISAPGPLPDVKPVKPRSKGETAMPRKAKAIPSAPPVEAPLAESASATSSSAAPEPQKPDLKGTIDMATVAPATPKAAAEKVQALFGDLNERAKSAFEKSTKLGEEFADLTKGNVEALVASARVAAKGTEQLAQEAADYSKKSFETATTAFKSFASVKSPTELFQLQSDFAKSSFDSAVAEASKFSESWLKLVGEVVQPLSSRYAVAAEKIKTVAL</sequence>
<evidence type="ECO:0000313" key="4">
    <source>
        <dbReference type="Proteomes" id="UP000244162"/>
    </source>
</evidence>
<feature type="compositionally biased region" description="Low complexity" evidence="1">
    <location>
        <begin position="71"/>
        <end position="87"/>
    </location>
</feature>
<feature type="region of interest" description="Disordered" evidence="1">
    <location>
        <begin position="1"/>
        <end position="97"/>
    </location>
</feature>